<keyword evidence="1" id="KW-0472">Membrane</keyword>
<keyword evidence="2" id="KW-1185">Reference proteome</keyword>
<dbReference type="Proteomes" id="UP000694891">
    <property type="component" value="Unplaced"/>
</dbReference>
<keyword evidence="1" id="KW-0812">Transmembrane</keyword>
<feature type="transmembrane region" description="Helical" evidence="1">
    <location>
        <begin position="143"/>
        <end position="167"/>
    </location>
</feature>
<dbReference type="RefSeq" id="XP_008304048.1">
    <property type="nucleotide sequence ID" value="XM_008305826.1"/>
</dbReference>
<sequence length="261" mass="28230">MAHHSSPTEVEVACFYTAEREGGQYQSVHSNTSSIRIQKMESTTTQMTPTSMTTTGLAASVSADPVGSLSTSVTSVKPATETVSKVTTEATTDTLTSTLLPVTQTNSSPETVSKVTKTANTDTLTSIMLPVTQTNSSPELQKWMFIALPGFGVTVGIIVLGVTVVCYKTRSEKKFRKRSQVNMSDDFMSMTNIDCGEQLPAGTEAYSMINFVPAAERRTELPTRQASRNENSDVYHVYATIPDDPPATTLMNTTYSTIQAH</sequence>
<keyword evidence="1" id="KW-1133">Transmembrane helix</keyword>
<organism evidence="2 3">
    <name type="scientific">Stegastes partitus</name>
    <name type="common">bicolor damselfish</name>
    <dbReference type="NCBI Taxonomy" id="144197"/>
    <lineage>
        <taxon>Eukaryota</taxon>
        <taxon>Metazoa</taxon>
        <taxon>Chordata</taxon>
        <taxon>Craniata</taxon>
        <taxon>Vertebrata</taxon>
        <taxon>Euteleostomi</taxon>
        <taxon>Actinopterygii</taxon>
        <taxon>Neopterygii</taxon>
        <taxon>Teleostei</taxon>
        <taxon>Neoteleostei</taxon>
        <taxon>Acanthomorphata</taxon>
        <taxon>Ovalentaria</taxon>
        <taxon>Pomacentridae</taxon>
        <taxon>Stegastes</taxon>
    </lineage>
</organism>
<dbReference type="AlphaFoldDB" id="A0A9Y4NV01"/>
<evidence type="ECO:0000313" key="2">
    <source>
        <dbReference type="Proteomes" id="UP000694891"/>
    </source>
</evidence>
<name>A0A9Y4NV01_9TELE</name>
<reference evidence="3" key="1">
    <citation type="submission" date="2025-08" db="UniProtKB">
        <authorList>
            <consortium name="RefSeq"/>
        </authorList>
    </citation>
    <scope>IDENTIFICATION</scope>
</reference>
<protein>
    <submittedName>
        <fullName evidence="3">Integumentary mucin C.1-like isoform X1</fullName>
    </submittedName>
</protein>
<gene>
    <name evidence="3" type="primary">LOC103375523</name>
</gene>
<accession>A0A9Y4NV01</accession>
<dbReference type="GeneID" id="103375523"/>
<evidence type="ECO:0000313" key="3">
    <source>
        <dbReference type="RefSeq" id="XP_008304048.1"/>
    </source>
</evidence>
<proteinExistence type="predicted"/>
<evidence type="ECO:0000256" key="1">
    <source>
        <dbReference type="SAM" id="Phobius"/>
    </source>
</evidence>